<keyword evidence="3" id="KW-0813">Transport</keyword>
<comment type="caution">
    <text evidence="9">The sequence shown here is derived from an EMBL/GenBank/DDBJ whole genome shotgun (WGS) entry which is preliminary data.</text>
</comment>
<evidence type="ECO:0000256" key="1">
    <source>
        <dbReference type="ARBA" id="ARBA00004651"/>
    </source>
</evidence>
<evidence type="ECO:0000256" key="4">
    <source>
        <dbReference type="ARBA" id="ARBA00022475"/>
    </source>
</evidence>
<evidence type="ECO:0000313" key="10">
    <source>
        <dbReference type="Proteomes" id="UP000618445"/>
    </source>
</evidence>
<evidence type="ECO:0000256" key="6">
    <source>
        <dbReference type="ARBA" id="ARBA00022989"/>
    </source>
</evidence>
<evidence type="ECO:0000313" key="9">
    <source>
        <dbReference type="EMBL" id="MBD2315682.1"/>
    </source>
</evidence>
<accession>A0ABR8C5D0</accession>
<dbReference type="EMBL" id="JACJQY010000002">
    <property type="protein sequence ID" value="MBD2315682.1"/>
    <property type="molecule type" value="Genomic_DNA"/>
</dbReference>
<keyword evidence="4 8" id="KW-1003">Cell membrane</keyword>
<evidence type="ECO:0000256" key="2">
    <source>
        <dbReference type="ARBA" id="ARBA00009142"/>
    </source>
</evidence>
<dbReference type="InterPro" id="IPR052017">
    <property type="entry name" value="TSUP"/>
</dbReference>
<organism evidence="9 10">
    <name type="scientific">Phormidium tenue FACHB-1050</name>
    <dbReference type="NCBI Taxonomy" id="2692857"/>
    <lineage>
        <taxon>Bacteria</taxon>
        <taxon>Bacillati</taxon>
        <taxon>Cyanobacteriota</taxon>
        <taxon>Cyanophyceae</taxon>
        <taxon>Oscillatoriophycideae</taxon>
        <taxon>Oscillatoriales</taxon>
        <taxon>Oscillatoriaceae</taxon>
        <taxon>Phormidium</taxon>
    </lineage>
</organism>
<feature type="transmembrane region" description="Helical" evidence="8">
    <location>
        <begin position="87"/>
        <end position="105"/>
    </location>
</feature>
<dbReference type="InterPro" id="IPR002781">
    <property type="entry name" value="TM_pro_TauE-like"/>
</dbReference>
<feature type="transmembrane region" description="Helical" evidence="8">
    <location>
        <begin position="50"/>
        <end position="75"/>
    </location>
</feature>
<feature type="transmembrane region" description="Helical" evidence="8">
    <location>
        <begin position="20"/>
        <end position="38"/>
    </location>
</feature>
<dbReference type="Pfam" id="PF01925">
    <property type="entry name" value="TauE"/>
    <property type="match status" value="1"/>
</dbReference>
<dbReference type="PANTHER" id="PTHR30269">
    <property type="entry name" value="TRANSMEMBRANE PROTEIN YFCA"/>
    <property type="match status" value="1"/>
</dbReference>
<dbReference type="PANTHER" id="PTHR30269:SF37">
    <property type="entry name" value="MEMBRANE TRANSPORTER PROTEIN"/>
    <property type="match status" value="1"/>
</dbReference>
<feature type="transmembrane region" description="Helical" evidence="8">
    <location>
        <begin position="142"/>
        <end position="159"/>
    </location>
</feature>
<proteinExistence type="inferred from homology"/>
<evidence type="ECO:0000256" key="5">
    <source>
        <dbReference type="ARBA" id="ARBA00022692"/>
    </source>
</evidence>
<feature type="transmembrane region" description="Helical" evidence="8">
    <location>
        <begin position="180"/>
        <end position="200"/>
    </location>
</feature>
<protein>
    <recommendedName>
        <fullName evidence="8">Probable membrane transporter protein</fullName>
    </recommendedName>
</protein>
<sequence length="254" mass="28146">MSDAYSYLLQNSEFMTSPTLTVLTAFILFACTFVRSAVGFGDALLAMPLLGLIMSLQTASPVVAFMGFMISLTILISDPKSVDFKSAWRLIIATIIGVPFGLLLLNYAPERLVKVILGLLLILYGMGNLVTPRMPRLQNEKYAFIFGFIAGILGGAYNTNGPPIAIYGTLRRWRPDYFRATMQCYFLFSGVATIAGHGIVGLWTPTVWNLFLWSLPSIFLGVYIGGKVNRWIPQPMFNQIIFSLLVVVGFLFLL</sequence>
<gene>
    <name evidence="9" type="ORF">H6G05_02315</name>
</gene>
<keyword evidence="7 8" id="KW-0472">Membrane</keyword>
<evidence type="ECO:0000256" key="7">
    <source>
        <dbReference type="ARBA" id="ARBA00023136"/>
    </source>
</evidence>
<keyword evidence="5 8" id="KW-0812">Transmembrane</keyword>
<reference evidence="9 10" key="1">
    <citation type="journal article" date="2020" name="ISME J.">
        <title>Comparative genomics reveals insights into cyanobacterial evolution and habitat adaptation.</title>
        <authorList>
            <person name="Chen M.Y."/>
            <person name="Teng W.K."/>
            <person name="Zhao L."/>
            <person name="Hu C.X."/>
            <person name="Zhou Y.K."/>
            <person name="Han B.P."/>
            <person name="Song L.R."/>
            <person name="Shu W.S."/>
        </authorList>
    </citation>
    <scope>NUCLEOTIDE SEQUENCE [LARGE SCALE GENOMIC DNA]</scope>
    <source>
        <strain evidence="9 10">FACHB-1050</strain>
    </source>
</reference>
<dbReference type="Proteomes" id="UP000618445">
    <property type="component" value="Unassembled WGS sequence"/>
</dbReference>
<feature type="transmembrane region" description="Helical" evidence="8">
    <location>
        <begin position="236"/>
        <end position="253"/>
    </location>
</feature>
<comment type="subcellular location">
    <subcellularLocation>
        <location evidence="1 8">Cell membrane</location>
        <topology evidence="1 8">Multi-pass membrane protein</topology>
    </subcellularLocation>
</comment>
<feature type="transmembrane region" description="Helical" evidence="8">
    <location>
        <begin position="112"/>
        <end position="130"/>
    </location>
</feature>
<keyword evidence="6 8" id="KW-1133">Transmembrane helix</keyword>
<name>A0ABR8C5D0_9CYAN</name>
<comment type="similarity">
    <text evidence="2 8">Belongs to the 4-toluene sulfonate uptake permease (TSUP) (TC 2.A.102) family.</text>
</comment>
<evidence type="ECO:0000256" key="8">
    <source>
        <dbReference type="RuleBase" id="RU363041"/>
    </source>
</evidence>
<keyword evidence="10" id="KW-1185">Reference proteome</keyword>
<evidence type="ECO:0000256" key="3">
    <source>
        <dbReference type="ARBA" id="ARBA00022448"/>
    </source>
</evidence>